<evidence type="ECO:0000256" key="5">
    <source>
        <dbReference type="ARBA" id="ARBA00022692"/>
    </source>
</evidence>
<evidence type="ECO:0000313" key="11">
    <source>
        <dbReference type="EMBL" id="OGK15203.1"/>
    </source>
</evidence>
<keyword evidence="2" id="KW-1003">Cell membrane</keyword>
<dbReference type="AlphaFoldDB" id="A0A1F7G8G4"/>
<dbReference type="GO" id="GO:0005886">
    <property type="term" value="C:plasma membrane"/>
    <property type="evidence" value="ECO:0007669"/>
    <property type="project" value="UniProtKB-SubCell"/>
</dbReference>
<feature type="transmembrane region" description="Helical" evidence="9">
    <location>
        <begin position="229"/>
        <end position="250"/>
    </location>
</feature>
<dbReference type="EMBL" id="MFZF01000033">
    <property type="protein sequence ID" value="OGK15203.1"/>
    <property type="molecule type" value="Genomic_DNA"/>
</dbReference>
<dbReference type="Pfam" id="PF00535">
    <property type="entry name" value="Glycos_transf_2"/>
    <property type="match status" value="1"/>
</dbReference>
<dbReference type="GO" id="GO:0016757">
    <property type="term" value="F:glycosyltransferase activity"/>
    <property type="evidence" value="ECO:0007669"/>
    <property type="project" value="UniProtKB-KW"/>
</dbReference>
<keyword evidence="4" id="KW-0808">Transferase</keyword>
<evidence type="ECO:0000256" key="1">
    <source>
        <dbReference type="ARBA" id="ARBA00004651"/>
    </source>
</evidence>
<dbReference type="SUPFAM" id="SSF53448">
    <property type="entry name" value="Nucleotide-diphospho-sugar transferases"/>
    <property type="match status" value="1"/>
</dbReference>
<evidence type="ECO:0000256" key="4">
    <source>
        <dbReference type="ARBA" id="ARBA00022679"/>
    </source>
</evidence>
<dbReference type="PANTHER" id="PTHR48090">
    <property type="entry name" value="UNDECAPRENYL-PHOSPHATE 4-DEOXY-4-FORMAMIDO-L-ARABINOSE TRANSFERASE-RELATED"/>
    <property type="match status" value="1"/>
</dbReference>
<protein>
    <recommendedName>
        <fullName evidence="10">Glycosyltransferase 2-like domain-containing protein</fullName>
    </recommendedName>
</protein>
<reference evidence="11 12" key="1">
    <citation type="journal article" date="2016" name="Nat. Commun.">
        <title>Thousands of microbial genomes shed light on interconnected biogeochemical processes in an aquifer system.</title>
        <authorList>
            <person name="Anantharaman K."/>
            <person name="Brown C.T."/>
            <person name="Hug L.A."/>
            <person name="Sharon I."/>
            <person name="Castelle C.J."/>
            <person name="Probst A.J."/>
            <person name="Thomas B.C."/>
            <person name="Singh A."/>
            <person name="Wilkins M.J."/>
            <person name="Karaoz U."/>
            <person name="Brodie E.L."/>
            <person name="Williams K.H."/>
            <person name="Hubbard S.S."/>
            <person name="Banfield J.F."/>
        </authorList>
    </citation>
    <scope>NUCLEOTIDE SEQUENCE [LARGE SCALE GENOMIC DNA]</scope>
</reference>
<evidence type="ECO:0000256" key="7">
    <source>
        <dbReference type="ARBA" id="ARBA00023136"/>
    </source>
</evidence>
<dbReference type="PANTHER" id="PTHR48090:SF1">
    <property type="entry name" value="PROPHAGE BACTOPRENOL GLUCOSYL TRANSFERASE HOMOLOG"/>
    <property type="match status" value="1"/>
</dbReference>
<dbReference type="InterPro" id="IPR029044">
    <property type="entry name" value="Nucleotide-diphossugar_trans"/>
</dbReference>
<dbReference type="Proteomes" id="UP000178372">
    <property type="component" value="Unassembled WGS sequence"/>
</dbReference>
<dbReference type="CDD" id="cd04187">
    <property type="entry name" value="DPM1_like_bac"/>
    <property type="match status" value="1"/>
</dbReference>
<keyword evidence="6 9" id="KW-1133">Transmembrane helix</keyword>
<keyword evidence="7 9" id="KW-0472">Membrane</keyword>
<comment type="caution">
    <text evidence="11">The sequence shown here is derived from an EMBL/GenBank/DDBJ whole genome shotgun (WGS) entry which is preliminary data.</text>
</comment>
<dbReference type="InterPro" id="IPR001173">
    <property type="entry name" value="Glyco_trans_2-like"/>
</dbReference>
<name>A0A1F7G8G4_9BACT</name>
<keyword evidence="3" id="KW-0328">Glycosyltransferase</keyword>
<dbReference type="InterPro" id="IPR050256">
    <property type="entry name" value="Glycosyltransferase_2"/>
</dbReference>
<sequence length="310" mass="35361">MKKGFLVSIVVPVYNEEGNINLLLSKLIPVINKYSYEIIFVNDGSNDKTIDEVKKQSETNNNIKLVSFIRNFGHQYALSAGYFRSKGDCVITIDADLQDPPELIDEMIKKWQRGYKIVYAKRSERHESFFKKQTASVFYKLINALSDTPVPENVGDFRLLDRVVVDFLNNLPEQNLFYRGLVAWSGYPSTNIEFVRQQRQIGNTHYPLIKMLNFALNGITSLSTKPLKFATYLGFISSFLGGAGVVYGLYRRLFLPSEYWVTGWTAIFVSVMFFGGVQLVTIGIIGEYIGKIYKEIQGRPSYLVDENKSI</sequence>
<feature type="domain" description="Glycosyltransferase 2-like" evidence="10">
    <location>
        <begin position="8"/>
        <end position="165"/>
    </location>
</feature>
<evidence type="ECO:0000256" key="8">
    <source>
        <dbReference type="ARBA" id="ARBA00038152"/>
    </source>
</evidence>
<evidence type="ECO:0000313" key="12">
    <source>
        <dbReference type="Proteomes" id="UP000178372"/>
    </source>
</evidence>
<comment type="similarity">
    <text evidence="8">Belongs to the glycosyltransferase 2 family. GtrB subfamily.</text>
</comment>
<evidence type="ECO:0000259" key="10">
    <source>
        <dbReference type="Pfam" id="PF00535"/>
    </source>
</evidence>
<evidence type="ECO:0000256" key="2">
    <source>
        <dbReference type="ARBA" id="ARBA00022475"/>
    </source>
</evidence>
<evidence type="ECO:0000256" key="6">
    <source>
        <dbReference type="ARBA" id="ARBA00022989"/>
    </source>
</evidence>
<dbReference type="Gene3D" id="3.90.550.10">
    <property type="entry name" value="Spore Coat Polysaccharide Biosynthesis Protein SpsA, Chain A"/>
    <property type="match status" value="1"/>
</dbReference>
<accession>A0A1F7G8G4</accession>
<dbReference type="FunFam" id="3.90.550.10:FF:000079">
    <property type="entry name" value="Probable glycosyl transferase"/>
    <property type="match status" value="1"/>
</dbReference>
<evidence type="ECO:0000256" key="3">
    <source>
        <dbReference type="ARBA" id="ARBA00022676"/>
    </source>
</evidence>
<keyword evidence="5 9" id="KW-0812">Transmembrane</keyword>
<gene>
    <name evidence="11" type="ORF">A2690_00295</name>
</gene>
<proteinExistence type="inferred from homology"/>
<evidence type="ECO:0000256" key="9">
    <source>
        <dbReference type="SAM" id="Phobius"/>
    </source>
</evidence>
<feature type="transmembrane region" description="Helical" evidence="9">
    <location>
        <begin position="262"/>
        <end position="289"/>
    </location>
</feature>
<organism evidence="11 12">
    <name type="scientific">Candidatus Roizmanbacteria bacterium RIFCSPHIGHO2_01_FULL_39_12b</name>
    <dbReference type="NCBI Taxonomy" id="1802030"/>
    <lineage>
        <taxon>Bacteria</taxon>
        <taxon>Candidatus Roizmaniibacteriota</taxon>
    </lineage>
</organism>
<comment type="subcellular location">
    <subcellularLocation>
        <location evidence="1">Cell membrane</location>
        <topology evidence="1">Multi-pass membrane protein</topology>
    </subcellularLocation>
</comment>